<keyword evidence="1" id="KW-1133">Transmembrane helix</keyword>
<dbReference type="STRING" id="398580.Dshi_1298"/>
<dbReference type="RefSeq" id="WP_012177970.1">
    <property type="nucleotide sequence ID" value="NC_009952.1"/>
</dbReference>
<protein>
    <submittedName>
        <fullName evidence="2">Uncharacterized protein</fullName>
    </submittedName>
</protein>
<keyword evidence="3" id="KW-1185">Reference proteome</keyword>
<name>A8LIS6_DINSH</name>
<sequence length="112" mass="12517">MAWPRWLWFLPLGIIVLILAANGVRLGMQRAALDETAVINHYAAQYLADHARLEGEGTAVLTDCAAVPGRDPGVWLVVRCRPQGTQEAWDYYIRRDGGLAFTGRERAQRPQT</sequence>
<dbReference type="KEGG" id="dsh:Dshi_1298"/>
<gene>
    <name evidence="2" type="ordered locus">Dshi_1298</name>
</gene>
<dbReference type="AlphaFoldDB" id="A8LIS6"/>
<keyword evidence="1" id="KW-0472">Membrane</keyword>
<evidence type="ECO:0000256" key="1">
    <source>
        <dbReference type="SAM" id="Phobius"/>
    </source>
</evidence>
<accession>A8LIS6</accession>
<reference evidence="3" key="1">
    <citation type="journal article" date="2010" name="ISME J.">
        <title>The complete genome sequence of the algal symbiont Dinoroseobacter shibae: a hitchhiker's guide to life in the sea.</title>
        <authorList>
            <person name="Wagner-Dobler I."/>
            <person name="Ballhausen B."/>
            <person name="Berger M."/>
            <person name="Brinkhoff T."/>
            <person name="Buchholz I."/>
            <person name="Bunk B."/>
            <person name="Cypionka H."/>
            <person name="Daniel R."/>
            <person name="Drepper T."/>
            <person name="Gerdts G."/>
            <person name="Hahnke S."/>
            <person name="Han C."/>
            <person name="Jahn D."/>
            <person name="Kalhoefer D."/>
            <person name="Kiss H."/>
            <person name="Klenk H.P."/>
            <person name="Kyrpides N."/>
            <person name="Liebl W."/>
            <person name="Liesegang H."/>
            <person name="Meincke L."/>
            <person name="Pati A."/>
            <person name="Petersen J."/>
            <person name="Piekarski T."/>
            <person name="Pommerenke C."/>
            <person name="Pradella S."/>
            <person name="Pukall R."/>
            <person name="Rabus R."/>
            <person name="Stackebrandt E."/>
            <person name="Thole S."/>
            <person name="Thompson L."/>
            <person name="Tielen P."/>
            <person name="Tomasch J."/>
            <person name="von Jan M."/>
            <person name="Wanphrut N."/>
            <person name="Wichels A."/>
            <person name="Zech H."/>
            <person name="Simon M."/>
        </authorList>
    </citation>
    <scope>NUCLEOTIDE SEQUENCE [LARGE SCALE GENOMIC DNA]</scope>
    <source>
        <strain evidence="3">DSM 16493 / NCIMB 14021 / DFL 12</strain>
    </source>
</reference>
<evidence type="ECO:0000313" key="2">
    <source>
        <dbReference type="EMBL" id="ABV93040.1"/>
    </source>
</evidence>
<dbReference type="HOGENOM" id="CLU_169032_0_0_5"/>
<dbReference type="Proteomes" id="UP000006833">
    <property type="component" value="Chromosome"/>
</dbReference>
<keyword evidence="1" id="KW-0812">Transmembrane</keyword>
<proteinExistence type="predicted"/>
<evidence type="ECO:0000313" key="3">
    <source>
        <dbReference type="Proteomes" id="UP000006833"/>
    </source>
</evidence>
<feature type="transmembrane region" description="Helical" evidence="1">
    <location>
        <begin position="6"/>
        <end position="24"/>
    </location>
</feature>
<organism evidence="2 3">
    <name type="scientific">Dinoroseobacter shibae (strain DSM 16493 / NCIMB 14021 / DFL 12)</name>
    <dbReference type="NCBI Taxonomy" id="398580"/>
    <lineage>
        <taxon>Bacteria</taxon>
        <taxon>Pseudomonadati</taxon>
        <taxon>Pseudomonadota</taxon>
        <taxon>Alphaproteobacteria</taxon>
        <taxon>Rhodobacterales</taxon>
        <taxon>Roseobacteraceae</taxon>
        <taxon>Dinoroseobacter</taxon>
    </lineage>
</organism>
<dbReference type="EMBL" id="CP000830">
    <property type="protein sequence ID" value="ABV93040.1"/>
    <property type="molecule type" value="Genomic_DNA"/>
</dbReference>
<dbReference type="OrthoDB" id="7874631at2"/>